<dbReference type="OrthoDB" id="10253199at2759"/>
<proteinExistence type="predicted"/>
<sequence>MHPNIRLLPDDFASTSRALNNQMINLFRQDDEHLAIVKKTSNIKSLNTKIAEKEAEIYKFKHVYAETTESIQVLKDLTPIFEKLTDGQDQNILLFSTYNSVMGQKRKRIPDASPNQRVPEAVELAFCPHGPSIITKLLEYLTLQYNKIEQINIEFNIFETQKTERRNPLANKQYEPILLIDTSITTRNIIFNQPAHPDVILQEIMPKVVKYSVSTPSILKLKIVSTDQYQLCSKTAFFQIAIIPKICTDYKIQLTQGTNEFSFLQNGPIKGQMMYPSNSVELSKSRNQNVFEQLNKTMFRSTRSGISANGQTLAEKIKEQKCSCLQKSVNQQLLIKDVGKSAWVNADRKYAYQQYTKVIQYTNNQIFNQIKQVVAVLSSDRNGNPNLSNPFISELKSSFTGQVPLYMYQFCNITDSDSDSLRIVKMMSQSLKIAKVQNWKFQQKIEYVQIDKNELEFLRNTAQRASLIENDYNRLQLEYQDYNQLSVSQINLLRARGSSIEERGKLLEVQTQACKQRYLQKVQECLALQNELEYHNNLDGQLETEENEF</sequence>
<protein>
    <submittedName>
        <fullName evidence="2">Uncharacterized protein</fullName>
    </submittedName>
</protein>
<evidence type="ECO:0000313" key="3">
    <source>
        <dbReference type="EMBL" id="KAH0573353.1"/>
    </source>
</evidence>
<dbReference type="VEuPathDB" id="GiardiaDB:SS50377_25473"/>
<evidence type="ECO:0000313" key="4">
    <source>
        <dbReference type="Proteomes" id="UP000018208"/>
    </source>
</evidence>
<feature type="coiled-coil region" evidence="1">
    <location>
        <begin position="458"/>
        <end position="485"/>
    </location>
</feature>
<accession>V6LMT1</accession>
<dbReference type="AlphaFoldDB" id="V6LMT1"/>
<reference evidence="3" key="2">
    <citation type="submission" date="2020-12" db="EMBL/GenBank/DDBJ databases">
        <title>New Spironucleus salmonicida genome in near-complete chromosomes.</title>
        <authorList>
            <person name="Xu F."/>
            <person name="Kurt Z."/>
            <person name="Jimenez-Gonzalez A."/>
            <person name="Astvaldsson A."/>
            <person name="Andersson J.O."/>
            <person name="Svard S.G."/>
        </authorList>
    </citation>
    <scope>NUCLEOTIDE SEQUENCE</scope>
    <source>
        <strain evidence="3">ATCC 50377</strain>
    </source>
</reference>
<organism evidence="2">
    <name type="scientific">Spironucleus salmonicida</name>
    <dbReference type="NCBI Taxonomy" id="348837"/>
    <lineage>
        <taxon>Eukaryota</taxon>
        <taxon>Metamonada</taxon>
        <taxon>Diplomonadida</taxon>
        <taxon>Hexamitidae</taxon>
        <taxon>Hexamitinae</taxon>
        <taxon>Spironucleus</taxon>
    </lineage>
</organism>
<keyword evidence="1" id="KW-0175">Coiled coil</keyword>
<evidence type="ECO:0000256" key="1">
    <source>
        <dbReference type="SAM" id="Coils"/>
    </source>
</evidence>
<gene>
    <name evidence="2" type="ORF">SS50377_15040</name>
    <name evidence="3" type="ORF">SS50377_25473</name>
</gene>
<keyword evidence="4" id="KW-1185">Reference proteome</keyword>
<reference evidence="2 3" key="1">
    <citation type="journal article" date="2014" name="PLoS Genet.">
        <title>The Genome of Spironucleus salmonicida Highlights a Fish Pathogen Adapted to Fluctuating Environments.</title>
        <authorList>
            <person name="Xu F."/>
            <person name="Jerlstrom-Hultqvist J."/>
            <person name="Einarsson E."/>
            <person name="Astvaldsson A."/>
            <person name="Svard S.G."/>
            <person name="Andersson J.O."/>
        </authorList>
    </citation>
    <scope>NUCLEOTIDE SEQUENCE</scope>
    <source>
        <strain evidence="3">ATCC 50377</strain>
    </source>
</reference>
<dbReference type="Proteomes" id="UP000018208">
    <property type="component" value="Unassembled WGS sequence"/>
</dbReference>
<evidence type="ECO:0000313" key="2">
    <source>
        <dbReference type="EMBL" id="EST45021.1"/>
    </source>
</evidence>
<name>V6LMT1_9EUKA</name>
<dbReference type="EMBL" id="AUWU02000005">
    <property type="protein sequence ID" value="KAH0573353.1"/>
    <property type="molecule type" value="Genomic_DNA"/>
</dbReference>
<dbReference type="EMBL" id="KI546101">
    <property type="protein sequence ID" value="EST45021.1"/>
    <property type="molecule type" value="Genomic_DNA"/>
</dbReference>